<dbReference type="InterPro" id="IPR056818">
    <property type="entry name" value="GlmU/GlgC-like_hexapep"/>
</dbReference>
<name>E6MEA3_9FIRM</name>
<dbReference type="OrthoDB" id="9801810at2"/>
<protein>
    <submittedName>
        <fullName evidence="5">Glucose-1-phosphate adenylyltransferase, GlgD subunit</fullName>
        <ecNumber evidence="5">2.7.7.27</ecNumber>
    </submittedName>
</protein>
<dbReference type="Gene3D" id="2.160.10.10">
    <property type="entry name" value="Hexapeptide repeat proteins"/>
    <property type="match status" value="1"/>
</dbReference>
<dbReference type="Proteomes" id="UP000004754">
    <property type="component" value="Unassembled WGS sequence"/>
</dbReference>
<evidence type="ECO:0000259" key="4">
    <source>
        <dbReference type="Pfam" id="PF24894"/>
    </source>
</evidence>
<feature type="domain" description="Nucleotidyl transferase" evidence="3">
    <location>
        <begin position="13"/>
        <end position="157"/>
    </location>
</feature>
<evidence type="ECO:0000259" key="3">
    <source>
        <dbReference type="Pfam" id="PF00483"/>
    </source>
</evidence>
<proteinExistence type="inferred from homology"/>
<evidence type="ECO:0000256" key="2">
    <source>
        <dbReference type="ARBA" id="ARBA00023056"/>
    </source>
</evidence>
<dbReference type="Gene3D" id="3.90.550.10">
    <property type="entry name" value="Spore Coat Polysaccharide Biosynthesis Protein SpsA, Chain A"/>
    <property type="match status" value="1"/>
</dbReference>
<dbReference type="NCBIfam" id="TIGR02092">
    <property type="entry name" value="glgD"/>
    <property type="match status" value="1"/>
</dbReference>
<comment type="caution">
    <text evidence="5">The sequence shown here is derived from an EMBL/GenBank/DDBJ whole genome shotgun (WGS) entry which is preliminary data.</text>
</comment>
<sequence length="371" mass="41875">MKNTIGFILNIDGDNTDLGELTEHRSMSTLPFGGRYRLIDFTLSNMINSGINHVGVVGSYKYSSLIDHLGTGKEWSLSRKTQDLLILSGYSSVRYGDTVKISVRDLYNNRIFLTHGSDITDIIISAPNLVTSFDFNAAYRIHKTNNADATMIFKKNRPSYELKANDAYLDFDKYRINTIHYQDNETTNYVYADMMIIKKQVLLDLLETANNMGEWDLMDVITDNLNTLRIFGAPHTGYFARISSMRRFREVNSDLLDFDVMKELFLSDAQIYTKVKDNHPAHYGITAHVDHAIVGSGCTVNGVLDHAILFRDSLVGENSRIENCIIMQHATIGRNVTLKHVILDKNCSIRDNVSLTGTKDNPIILGKGRSL</sequence>
<keyword evidence="2" id="KW-0320">Glycogen biosynthesis</keyword>
<dbReference type="Pfam" id="PF24894">
    <property type="entry name" value="Hexapep_GlmU"/>
    <property type="match status" value="1"/>
</dbReference>
<dbReference type="Pfam" id="PF00483">
    <property type="entry name" value="NTP_transferase"/>
    <property type="match status" value="1"/>
</dbReference>
<reference evidence="5 6" key="1">
    <citation type="submission" date="2010-12" db="EMBL/GenBank/DDBJ databases">
        <authorList>
            <person name="Muzny D."/>
            <person name="Qin X."/>
            <person name="Deng J."/>
            <person name="Jiang H."/>
            <person name="Liu Y."/>
            <person name="Qu J."/>
            <person name="Song X.-Z."/>
            <person name="Zhang L."/>
            <person name="Thornton R."/>
            <person name="Coyle M."/>
            <person name="Francisco L."/>
            <person name="Jackson L."/>
            <person name="Javaid M."/>
            <person name="Korchina V."/>
            <person name="Kovar C."/>
            <person name="Mata R."/>
            <person name="Mathew T."/>
            <person name="Ngo R."/>
            <person name="Nguyen L."/>
            <person name="Nguyen N."/>
            <person name="Okwuonu G."/>
            <person name="Ongeri F."/>
            <person name="Pham C."/>
            <person name="Simmons D."/>
            <person name="Wilczek-Boney K."/>
            <person name="Hale W."/>
            <person name="Jakkamsetti A."/>
            <person name="Pham P."/>
            <person name="Ruth R."/>
            <person name="San Lucas F."/>
            <person name="Warren J."/>
            <person name="Zhang J."/>
            <person name="Zhao Z."/>
            <person name="Zhou C."/>
            <person name="Zhu D."/>
            <person name="Lee S."/>
            <person name="Bess C."/>
            <person name="Blankenburg K."/>
            <person name="Forbes L."/>
            <person name="Fu Q."/>
            <person name="Gubbala S."/>
            <person name="Hirani K."/>
            <person name="Jayaseelan J.C."/>
            <person name="Lara F."/>
            <person name="Munidasa M."/>
            <person name="Palculict T."/>
            <person name="Patil S."/>
            <person name="Pu L.-L."/>
            <person name="Saada N."/>
            <person name="Tang L."/>
            <person name="Weissenberger G."/>
            <person name="Zhu Y."/>
            <person name="Hemphill L."/>
            <person name="Shang Y."/>
            <person name="Youmans B."/>
            <person name="Ayvaz T."/>
            <person name="Ross M."/>
            <person name="Santibanez J."/>
            <person name="Aqrawi P."/>
            <person name="Gross S."/>
            <person name="Joshi V."/>
            <person name="Fowler G."/>
            <person name="Nazareth L."/>
            <person name="Reid J."/>
            <person name="Worley K."/>
            <person name="Petrosino J."/>
            <person name="Highlander S."/>
            <person name="Gibbs R."/>
        </authorList>
    </citation>
    <scope>NUCLEOTIDE SEQUENCE [LARGE SCALE GENOMIC DNA]</scope>
    <source>
        <strain evidence="5 6">ATCC 23263</strain>
    </source>
</reference>
<dbReference type="RefSeq" id="WP_006597755.1">
    <property type="nucleotide sequence ID" value="NZ_GL622359.1"/>
</dbReference>
<dbReference type="InterPro" id="IPR011004">
    <property type="entry name" value="Trimer_LpxA-like_sf"/>
</dbReference>
<dbReference type="EC" id="2.7.7.27" evidence="5"/>
<evidence type="ECO:0000256" key="1">
    <source>
        <dbReference type="ARBA" id="ARBA00010443"/>
    </source>
</evidence>
<accession>E6MEA3</accession>
<dbReference type="InterPro" id="IPR011831">
    <property type="entry name" value="ADP-Glc_PPase"/>
</dbReference>
<dbReference type="EMBL" id="AEQN01000007">
    <property type="protein sequence ID" value="EFV02428.1"/>
    <property type="molecule type" value="Genomic_DNA"/>
</dbReference>
<evidence type="ECO:0000313" key="5">
    <source>
        <dbReference type="EMBL" id="EFV02428.1"/>
    </source>
</evidence>
<dbReference type="PANTHER" id="PTHR43523">
    <property type="entry name" value="GLUCOSE-1-PHOSPHATE ADENYLYLTRANSFERASE-RELATED"/>
    <property type="match status" value="1"/>
</dbReference>
<gene>
    <name evidence="5" type="primary">glgD</name>
    <name evidence="5" type="ORF">HMP0721_0336</name>
</gene>
<dbReference type="SUPFAM" id="SSF53448">
    <property type="entry name" value="Nucleotide-diphospho-sugar transferases"/>
    <property type="match status" value="1"/>
</dbReference>
<keyword evidence="6" id="KW-1185">Reference proteome</keyword>
<dbReference type="InterPro" id="IPR029044">
    <property type="entry name" value="Nucleotide-diphossugar_trans"/>
</dbReference>
<dbReference type="GO" id="GO:0005978">
    <property type="term" value="P:glycogen biosynthetic process"/>
    <property type="evidence" value="ECO:0007669"/>
    <property type="project" value="UniProtKB-KW"/>
</dbReference>
<dbReference type="STRING" id="887929.HMP0721_0336"/>
<dbReference type="eggNOG" id="COG0448">
    <property type="taxonomic scope" value="Bacteria"/>
</dbReference>
<dbReference type="SUPFAM" id="SSF51161">
    <property type="entry name" value="Trimeric LpxA-like enzymes"/>
    <property type="match status" value="1"/>
</dbReference>
<comment type="similarity">
    <text evidence="1">Belongs to the bacterial/plant glucose-1-phosphate adenylyltransferase family.</text>
</comment>
<evidence type="ECO:0000313" key="6">
    <source>
        <dbReference type="Proteomes" id="UP000004754"/>
    </source>
</evidence>
<dbReference type="HOGENOM" id="CLU_029499_14_0_9"/>
<organism evidence="5 6">
    <name type="scientific">Pseudoramibacter alactolyticus ATCC 23263</name>
    <dbReference type="NCBI Taxonomy" id="887929"/>
    <lineage>
        <taxon>Bacteria</taxon>
        <taxon>Bacillati</taxon>
        <taxon>Bacillota</taxon>
        <taxon>Clostridia</taxon>
        <taxon>Eubacteriales</taxon>
        <taxon>Eubacteriaceae</taxon>
        <taxon>Pseudoramibacter</taxon>
    </lineage>
</organism>
<feature type="domain" description="Glucose-1-phosphate adenylyltransferase/Bifunctional protein GlmU-like C-terminal hexapeptide" evidence="4">
    <location>
        <begin position="286"/>
        <end position="354"/>
    </location>
</feature>
<dbReference type="CDD" id="cd04651">
    <property type="entry name" value="LbH_G1P_AT_C"/>
    <property type="match status" value="1"/>
</dbReference>
<dbReference type="InterPro" id="IPR011832">
    <property type="entry name" value="GlgDAde_trans"/>
</dbReference>
<dbReference type="AlphaFoldDB" id="E6MEA3"/>
<dbReference type="InterPro" id="IPR005835">
    <property type="entry name" value="NTP_transferase_dom"/>
</dbReference>
<dbReference type="PANTHER" id="PTHR43523:SF6">
    <property type="entry name" value="GLYCOGEN BIOSYNTHESIS PROTEIN GLGD"/>
    <property type="match status" value="1"/>
</dbReference>
<keyword evidence="5" id="KW-0548">Nucleotidyltransferase</keyword>
<dbReference type="GO" id="GO:0008878">
    <property type="term" value="F:glucose-1-phosphate adenylyltransferase activity"/>
    <property type="evidence" value="ECO:0007669"/>
    <property type="project" value="UniProtKB-EC"/>
</dbReference>
<keyword evidence="5" id="KW-0808">Transferase</keyword>